<keyword evidence="6" id="KW-0255">Endonuclease</keyword>
<dbReference type="AlphaFoldDB" id="A0A8X6FTP9"/>
<dbReference type="GO" id="GO:0046872">
    <property type="term" value="F:metal ion binding"/>
    <property type="evidence" value="ECO:0007669"/>
    <property type="project" value="UniProtKB-KW"/>
</dbReference>
<organism evidence="9 10">
    <name type="scientific">Trichonephila clavata</name>
    <name type="common">Joro spider</name>
    <name type="synonym">Nephila clavata</name>
    <dbReference type="NCBI Taxonomy" id="2740835"/>
    <lineage>
        <taxon>Eukaryota</taxon>
        <taxon>Metazoa</taxon>
        <taxon>Ecdysozoa</taxon>
        <taxon>Arthropoda</taxon>
        <taxon>Chelicerata</taxon>
        <taxon>Arachnida</taxon>
        <taxon>Araneae</taxon>
        <taxon>Araneomorphae</taxon>
        <taxon>Entelegynae</taxon>
        <taxon>Araneoidea</taxon>
        <taxon>Nephilidae</taxon>
        <taxon>Trichonephila</taxon>
    </lineage>
</organism>
<proteinExistence type="inferred from homology"/>
<keyword evidence="4" id="KW-0540">Nuclease</keyword>
<dbReference type="InterPro" id="IPR036397">
    <property type="entry name" value="RNaseH_sf"/>
</dbReference>
<dbReference type="GO" id="GO:0003676">
    <property type="term" value="F:nucleic acid binding"/>
    <property type="evidence" value="ECO:0007669"/>
    <property type="project" value="InterPro"/>
</dbReference>
<evidence type="ECO:0000256" key="5">
    <source>
        <dbReference type="ARBA" id="ARBA00022723"/>
    </source>
</evidence>
<gene>
    <name evidence="9" type="ORF">TNCT_66671</name>
</gene>
<dbReference type="EMBL" id="BMAO01000456">
    <property type="protein sequence ID" value="GFQ67003.1"/>
    <property type="molecule type" value="Genomic_DNA"/>
</dbReference>
<dbReference type="GO" id="GO:0043137">
    <property type="term" value="P:DNA replication, removal of RNA primer"/>
    <property type="evidence" value="ECO:0007669"/>
    <property type="project" value="TreeGrafter"/>
</dbReference>
<dbReference type="InterPro" id="IPR012337">
    <property type="entry name" value="RNaseH-like_sf"/>
</dbReference>
<evidence type="ECO:0000313" key="10">
    <source>
        <dbReference type="Proteomes" id="UP000887116"/>
    </source>
</evidence>
<dbReference type="InterPro" id="IPR002156">
    <property type="entry name" value="RNaseH_domain"/>
</dbReference>
<evidence type="ECO:0000256" key="6">
    <source>
        <dbReference type="ARBA" id="ARBA00022759"/>
    </source>
</evidence>
<dbReference type="OrthoDB" id="6429398at2759"/>
<accession>A0A8X6FTP9</accession>
<keyword evidence="9" id="KW-0548">Nucleotidyltransferase</keyword>
<dbReference type="PROSITE" id="PS50879">
    <property type="entry name" value="RNASE_H_1"/>
    <property type="match status" value="1"/>
</dbReference>
<sequence>MNSKPKVQALLFADDLVFWSADGDIRTTQESLNTALDALLTWSNNNEITVNTSKTVFQVFTLSTKPKAIQLFYEDYQLQRTQEATYLGIVLDSRLSWNKQASRVHSTGKTRNGLLKRLSGGKLSTTQDLLCTTYKSYIRPAIEYGSELLVTASEAVQNKIETVQNNALRIIAGGAFSTPVLAMQLQANIEPLPSRRKIGALKLIERLKRHGDFWRNYNPADRRLKSHPTFLHVTKELTTDFDIHSSNRQSLFETGEFIRHLRPACYNLDLVLPVNKRSCINTELRRAALATIGERFPETHWLHVYTGGSATGTNHNAGAGVYSRYFSLSRAVGANCTNYDGEVAAVHMALTEVSKREDRNIAIFIDSQAAILAVSSVLPSRNGLVLDCQRMINSLINNGHNVTLQWVPSHCGMEGNELVDVLAVAGSALSQPDSPLGYHSVKRIIASRFKTRLREIVKNSVNGKS</sequence>
<dbReference type="Gene3D" id="3.30.420.10">
    <property type="entry name" value="Ribonuclease H-like superfamily/Ribonuclease H"/>
    <property type="match status" value="1"/>
</dbReference>
<dbReference type="PANTHER" id="PTHR10642:SF26">
    <property type="entry name" value="RIBONUCLEASE H1"/>
    <property type="match status" value="1"/>
</dbReference>
<evidence type="ECO:0000313" key="9">
    <source>
        <dbReference type="EMBL" id="GFQ67003.1"/>
    </source>
</evidence>
<evidence type="ECO:0000256" key="7">
    <source>
        <dbReference type="ARBA" id="ARBA00022801"/>
    </source>
</evidence>
<evidence type="ECO:0000256" key="1">
    <source>
        <dbReference type="ARBA" id="ARBA00000077"/>
    </source>
</evidence>
<name>A0A8X6FTP9_TRICU</name>
<keyword evidence="5" id="KW-0479">Metal-binding</keyword>
<keyword evidence="7" id="KW-0378">Hydrolase</keyword>
<keyword evidence="9" id="KW-0808">Transferase</keyword>
<dbReference type="InterPro" id="IPR050092">
    <property type="entry name" value="RNase_H"/>
</dbReference>
<evidence type="ECO:0000256" key="3">
    <source>
        <dbReference type="ARBA" id="ARBA00012180"/>
    </source>
</evidence>
<reference evidence="9" key="1">
    <citation type="submission" date="2020-07" db="EMBL/GenBank/DDBJ databases">
        <title>Multicomponent nature underlies the extraordinary mechanical properties of spider dragline silk.</title>
        <authorList>
            <person name="Kono N."/>
            <person name="Nakamura H."/>
            <person name="Mori M."/>
            <person name="Yoshida Y."/>
            <person name="Ohtoshi R."/>
            <person name="Malay A.D."/>
            <person name="Moran D.A.P."/>
            <person name="Tomita M."/>
            <person name="Numata K."/>
            <person name="Arakawa K."/>
        </authorList>
    </citation>
    <scope>NUCLEOTIDE SEQUENCE</scope>
</reference>
<comment type="similarity">
    <text evidence="2">Belongs to the RNase H family.</text>
</comment>
<dbReference type="EC" id="3.1.26.4" evidence="3"/>
<dbReference type="Pfam" id="PF00075">
    <property type="entry name" value="RNase_H"/>
    <property type="match status" value="1"/>
</dbReference>
<dbReference type="SUPFAM" id="SSF53098">
    <property type="entry name" value="Ribonuclease H-like"/>
    <property type="match status" value="1"/>
</dbReference>
<dbReference type="GO" id="GO:0004523">
    <property type="term" value="F:RNA-DNA hybrid ribonuclease activity"/>
    <property type="evidence" value="ECO:0007669"/>
    <property type="project" value="UniProtKB-EC"/>
</dbReference>
<dbReference type="GO" id="GO:0003964">
    <property type="term" value="F:RNA-directed DNA polymerase activity"/>
    <property type="evidence" value="ECO:0007669"/>
    <property type="project" value="UniProtKB-KW"/>
</dbReference>
<dbReference type="PANTHER" id="PTHR10642">
    <property type="entry name" value="RIBONUCLEASE H1"/>
    <property type="match status" value="1"/>
</dbReference>
<evidence type="ECO:0000259" key="8">
    <source>
        <dbReference type="PROSITE" id="PS50879"/>
    </source>
</evidence>
<evidence type="ECO:0000256" key="4">
    <source>
        <dbReference type="ARBA" id="ARBA00022722"/>
    </source>
</evidence>
<comment type="catalytic activity">
    <reaction evidence="1">
        <text>Endonucleolytic cleavage to 5'-phosphomonoester.</text>
        <dbReference type="EC" id="3.1.26.4"/>
    </reaction>
</comment>
<comment type="caution">
    <text evidence="9">The sequence shown here is derived from an EMBL/GenBank/DDBJ whole genome shotgun (WGS) entry which is preliminary data.</text>
</comment>
<feature type="domain" description="RNase H type-1" evidence="8">
    <location>
        <begin position="298"/>
        <end position="428"/>
    </location>
</feature>
<keyword evidence="10" id="KW-1185">Reference proteome</keyword>
<dbReference type="Proteomes" id="UP000887116">
    <property type="component" value="Unassembled WGS sequence"/>
</dbReference>
<dbReference type="CDD" id="cd09276">
    <property type="entry name" value="Rnase_HI_RT_non_LTR"/>
    <property type="match status" value="1"/>
</dbReference>
<protein>
    <recommendedName>
        <fullName evidence="3">ribonuclease H</fullName>
        <ecNumber evidence="3">3.1.26.4</ecNumber>
    </recommendedName>
</protein>
<keyword evidence="9" id="KW-0695">RNA-directed DNA polymerase</keyword>
<evidence type="ECO:0000256" key="2">
    <source>
        <dbReference type="ARBA" id="ARBA00005300"/>
    </source>
</evidence>